<dbReference type="RefSeq" id="WP_345350754.1">
    <property type="nucleotide sequence ID" value="NZ_BAABFB010000068.1"/>
</dbReference>
<organism evidence="1 2">
    <name type="scientific">Rhodococcus olei</name>
    <dbReference type="NCBI Taxonomy" id="2161675"/>
    <lineage>
        <taxon>Bacteria</taxon>
        <taxon>Bacillati</taxon>
        <taxon>Actinomycetota</taxon>
        <taxon>Actinomycetes</taxon>
        <taxon>Mycobacteriales</taxon>
        <taxon>Nocardiaceae</taxon>
        <taxon>Rhodococcus</taxon>
    </lineage>
</organism>
<sequence>MTDTQEIWSAEARRVLIEIAGSYQRTVSYQELADAIQERSGVRTRNLLQNWIGKTLSRVGAECSVRGEPLLSSLCVSVNGTVGDGYAKAVRATYGLVPADLEQHAAEERLRCYRYFGAIDLPSDGGIATLAPSVVQARAKAQKRNLSRRRELLTTCKECFQVQSLTGICGCSW</sequence>
<comment type="caution">
    <text evidence="1">The sequence shown here is derived from an EMBL/GenBank/DDBJ whole genome shotgun (WGS) entry which is preliminary data.</text>
</comment>
<dbReference type="Proteomes" id="UP001501183">
    <property type="component" value="Unassembled WGS sequence"/>
</dbReference>
<gene>
    <name evidence="1" type="ORF">GCM10023094_45480</name>
</gene>
<dbReference type="EMBL" id="BAABFB010000068">
    <property type="protein sequence ID" value="GAA4487327.1"/>
    <property type="molecule type" value="Genomic_DNA"/>
</dbReference>
<accession>A0ABP8PK38</accession>
<protein>
    <submittedName>
        <fullName evidence="1">Uncharacterized protein</fullName>
    </submittedName>
</protein>
<keyword evidence="2" id="KW-1185">Reference proteome</keyword>
<evidence type="ECO:0000313" key="2">
    <source>
        <dbReference type="Proteomes" id="UP001501183"/>
    </source>
</evidence>
<name>A0ABP8PK38_9NOCA</name>
<proteinExistence type="predicted"/>
<reference evidence="2" key="1">
    <citation type="journal article" date="2019" name="Int. J. Syst. Evol. Microbiol.">
        <title>The Global Catalogue of Microorganisms (GCM) 10K type strain sequencing project: providing services to taxonomists for standard genome sequencing and annotation.</title>
        <authorList>
            <consortium name="The Broad Institute Genomics Platform"/>
            <consortium name="The Broad Institute Genome Sequencing Center for Infectious Disease"/>
            <person name="Wu L."/>
            <person name="Ma J."/>
        </authorList>
    </citation>
    <scope>NUCLEOTIDE SEQUENCE [LARGE SCALE GENOMIC DNA]</scope>
    <source>
        <strain evidence="2">JCM 32206</strain>
    </source>
</reference>
<evidence type="ECO:0000313" key="1">
    <source>
        <dbReference type="EMBL" id="GAA4487327.1"/>
    </source>
</evidence>